<evidence type="ECO:0000313" key="2">
    <source>
        <dbReference type="EMBL" id="KAJ8876144.1"/>
    </source>
</evidence>
<evidence type="ECO:0000256" key="1">
    <source>
        <dbReference type="SAM" id="MobiDB-lite"/>
    </source>
</evidence>
<organism evidence="2 3">
    <name type="scientific">Dryococelus australis</name>
    <dbReference type="NCBI Taxonomy" id="614101"/>
    <lineage>
        <taxon>Eukaryota</taxon>
        <taxon>Metazoa</taxon>
        <taxon>Ecdysozoa</taxon>
        <taxon>Arthropoda</taxon>
        <taxon>Hexapoda</taxon>
        <taxon>Insecta</taxon>
        <taxon>Pterygota</taxon>
        <taxon>Neoptera</taxon>
        <taxon>Polyneoptera</taxon>
        <taxon>Phasmatodea</taxon>
        <taxon>Verophasmatodea</taxon>
        <taxon>Anareolatae</taxon>
        <taxon>Phasmatidae</taxon>
        <taxon>Eurycanthinae</taxon>
        <taxon>Dryococelus</taxon>
    </lineage>
</organism>
<gene>
    <name evidence="2" type="ORF">PR048_024053</name>
</gene>
<keyword evidence="3" id="KW-1185">Reference proteome</keyword>
<evidence type="ECO:0000313" key="3">
    <source>
        <dbReference type="Proteomes" id="UP001159363"/>
    </source>
</evidence>
<sequence>MLFEVVLTSSMLSALQRVWSSAGLKGRGKRDNIEKPRRAAASSCTITKSKNPGVTRPVIEPGSPRCEASRLTAHPPRPQNTDQLRNYASAFSAEILSILQHKCTADEKLVRHGDADSLSRRNAQDVRHKSINVIPELSARIFISRHTEISFSRKLGGYELHANFKRCLQKLTRISTYFEPGKCPQQSRRRQRKEMSPRSSLRNVGCVAIGQKSPSCSFSAIISIRLGRGREKWAKEGHFARGAYRAANKLSGGRMWRTCRSRLDERRLNYWFASASTTANFHSAPNLGCRSSSGALTKAFIYTELRLTTAIYRVLCFDIWSLHYVLGSTSNDATRTCKEGLHVEAFTRKRCTYHFDDNFRVKHGGRECGNVSSLKFYAMILCHRVPGDYSDLSRTFTYKNFLDEFTVKLRKWTGGELYPMLKYKRTPDRNTASLSLHWRTASQKLTLHSTTESRVNMAAGDITTENLRSSKFLPVATYLRVSANRSVTDKALRTTVSFLVIWKLCGNKFKHPFAVCGLKRNKFKHPFAVCGLKRNKFKLPFAVCGLKRNKFKHPFAVCGLKRNKFKHPFAVCGLKRNKFKHPFAVCGLKRNKFKLPFAVCGLKRKMTYPQYDSHLRDGQFSTEMQGTGETGDRRENPPTSGIVRNDFHLRKSGNDPTGESPVRLSGRRAV</sequence>
<feature type="region of interest" description="Disordered" evidence="1">
    <location>
        <begin position="621"/>
        <end position="670"/>
    </location>
</feature>
<accession>A0ABQ9GVZ0</accession>
<dbReference type="Proteomes" id="UP001159363">
    <property type="component" value="Chromosome 8"/>
</dbReference>
<feature type="region of interest" description="Disordered" evidence="1">
    <location>
        <begin position="48"/>
        <end position="81"/>
    </location>
</feature>
<comment type="caution">
    <text evidence="2">The sequence shown here is derived from an EMBL/GenBank/DDBJ whole genome shotgun (WGS) entry which is preliminary data.</text>
</comment>
<name>A0ABQ9GVZ0_9NEOP</name>
<reference evidence="2 3" key="1">
    <citation type="submission" date="2023-02" db="EMBL/GenBank/DDBJ databases">
        <title>LHISI_Scaffold_Assembly.</title>
        <authorList>
            <person name="Stuart O.P."/>
            <person name="Cleave R."/>
            <person name="Magrath M.J.L."/>
            <person name="Mikheyev A.S."/>
        </authorList>
    </citation>
    <scope>NUCLEOTIDE SEQUENCE [LARGE SCALE GENOMIC DNA]</scope>
    <source>
        <strain evidence="2">Daus_M_001</strain>
        <tissue evidence="2">Leg muscle</tissue>
    </source>
</reference>
<proteinExistence type="predicted"/>
<protein>
    <submittedName>
        <fullName evidence="2">Uncharacterized protein</fullName>
    </submittedName>
</protein>
<dbReference type="EMBL" id="JARBHB010000009">
    <property type="protein sequence ID" value="KAJ8876144.1"/>
    <property type="molecule type" value="Genomic_DNA"/>
</dbReference>